<dbReference type="EMBL" id="MIJY01000001">
    <property type="protein sequence ID" value="OEG20683.1"/>
    <property type="molecule type" value="Genomic_DNA"/>
</dbReference>
<dbReference type="CDD" id="cd05233">
    <property type="entry name" value="SDR_c"/>
    <property type="match status" value="1"/>
</dbReference>
<dbReference type="RefSeq" id="WP_069661991.1">
    <property type="nucleotide sequence ID" value="NZ_JBHUJJ010000001.1"/>
</dbReference>
<reference evidence="5" key="1">
    <citation type="submission" date="2016-09" db="EMBL/GenBank/DDBJ databases">
        <authorList>
            <person name="Gulvik C.A."/>
        </authorList>
    </citation>
    <scope>NUCLEOTIDE SEQUENCE [LARGE SCALE GENOMIC DNA]</scope>
    <source>
        <strain evidence="5">LMG 8895</strain>
    </source>
</reference>
<dbReference type="PRINTS" id="PR00081">
    <property type="entry name" value="GDHRDH"/>
</dbReference>
<evidence type="ECO:0000256" key="2">
    <source>
        <dbReference type="ARBA" id="ARBA00023002"/>
    </source>
</evidence>
<organism evidence="4 5">
    <name type="scientific">Enterococcus termitis</name>
    <dbReference type="NCBI Taxonomy" id="332950"/>
    <lineage>
        <taxon>Bacteria</taxon>
        <taxon>Bacillati</taxon>
        <taxon>Bacillota</taxon>
        <taxon>Bacilli</taxon>
        <taxon>Lactobacillales</taxon>
        <taxon>Enterococcaceae</taxon>
        <taxon>Enterococcus</taxon>
    </lineage>
</organism>
<comment type="similarity">
    <text evidence="1 3">Belongs to the short-chain dehydrogenases/reductases (SDR) family.</text>
</comment>
<evidence type="ECO:0000256" key="3">
    <source>
        <dbReference type="RuleBase" id="RU000363"/>
    </source>
</evidence>
<dbReference type="OrthoDB" id="9775296at2"/>
<dbReference type="PRINTS" id="PR00080">
    <property type="entry name" value="SDRFAMILY"/>
</dbReference>
<keyword evidence="5" id="KW-1185">Reference proteome</keyword>
<dbReference type="SUPFAM" id="SSF51735">
    <property type="entry name" value="NAD(P)-binding Rossmann-fold domains"/>
    <property type="match status" value="1"/>
</dbReference>
<comment type="caution">
    <text evidence="4">The sequence shown here is derived from an EMBL/GenBank/DDBJ whole genome shotgun (WGS) entry which is preliminary data.</text>
</comment>
<dbReference type="PANTHER" id="PTHR42901:SF1">
    <property type="entry name" value="ALCOHOL DEHYDROGENASE"/>
    <property type="match status" value="1"/>
</dbReference>
<dbReference type="PANTHER" id="PTHR42901">
    <property type="entry name" value="ALCOHOL DEHYDROGENASE"/>
    <property type="match status" value="1"/>
</dbReference>
<dbReference type="InterPro" id="IPR020904">
    <property type="entry name" value="Sc_DH/Rdtase_CS"/>
</dbReference>
<dbReference type="InterPro" id="IPR036291">
    <property type="entry name" value="NAD(P)-bd_dom_sf"/>
</dbReference>
<name>A0A1E5H6Y3_9ENTE</name>
<accession>A0A1E5H6Y3</accession>
<dbReference type="InterPro" id="IPR002347">
    <property type="entry name" value="SDR_fam"/>
</dbReference>
<dbReference type="PROSITE" id="PS00061">
    <property type="entry name" value="ADH_SHORT"/>
    <property type="match status" value="1"/>
</dbReference>
<dbReference type="GO" id="GO:0016491">
    <property type="term" value="F:oxidoreductase activity"/>
    <property type="evidence" value="ECO:0007669"/>
    <property type="project" value="UniProtKB-KW"/>
</dbReference>
<keyword evidence="2" id="KW-0560">Oxidoreductase</keyword>
<evidence type="ECO:0000313" key="5">
    <source>
        <dbReference type="Proteomes" id="UP000095094"/>
    </source>
</evidence>
<sequence>MNYTTITGASSGIGFEAAKAFAALGKNLILIARRKERLDQLKAEILTDHPTLKIIVKVVDLAQEAAVFNLYNELKPYTIETWINNAGFGYYHSVSDQDLDKVTQMLDVNIKALTILSSLYVTDYENSKHAQLINISSAGGYKNVPNAATYCASKFYVSAFTEAISLELKSKGAALQAKVLAPAATETEFAQIANGSQSYDYSKAFTTYHTTKEVVQFLLELYHSQEVVGLVDRDTFEFQLSGPVFSHYQSGIKNL</sequence>
<dbReference type="Proteomes" id="UP000095094">
    <property type="component" value="Unassembled WGS sequence"/>
</dbReference>
<dbReference type="Gene3D" id="3.40.50.720">
    <property type="entry name" value="NAD(P)-binding Rossmann-like Domain"/>
    <property type="match status" value="1"/>
</dbReference>
<gene>
    <name evidence="4" type="ORF">BCR25_02375</name>
</gene>
<protein>
    <submittedName>
        <fullName evidence="4">Oxidoreductase</fullName>
    </submittedName>
</protein>
<dbReference type="Pfam" id="PF00106">
    <property type="entry name" value="adh_short"/>
    <property type="match status" value="1"/>
</dbReference>
<evidence type="ECO:0000256" key="1">
    <source>
        <dbReference type="ARBA" id="ARBA00006484"/>
    </source>
</evidence>
<dbReference type="AlphaFoldDB" id="A0A1E5H6Y3"/>
<proteinExistence type="inferred from homology"/>
<evidence type="ECO:0000313" key="4">
    <source>
        <dbReference type="EMBL" id="OEG20683.1"/>
    </source>
</evidence>